<keyword evidence="2 6" id="KW-0812">Transmembrane</keyword>
<evidence type="ECO:0000256" key="2">
    <source>
        <dbReference type="ARBA" id="ARBA00022692"/>
    </source>
</evidence>
<comment type="subcellular location">
    <subcellularLocation>
        <location evidence="1">Membrane</location>
        <topology evidence="1">Multi-pass membrane protein</topology>
    </subcellularLocation>
</comment>
<reference evidence="7 8" key="1">
    <citation type="submission" date="2024-01" db="EMBL/GenBank/DDBJ databases">
        <title>The genome of the rayed Mediterranean limpet Patella caerulea (Linnaeus, 1758).</title>
        <authorList>
            <person name="Anh-Thu Weber A."/>
            <person name="Halstead-Nussloch G."/>
        </authorList>
    </citation>
    <scope>NUCLEOTIDE SEQUENCE [LARGE SCALE GENOMIC DNA]</scope>
    <source>
        <strain evidence="7">AATW-2023a</strain>
        <tissue evidence="7">Whole specimen</tissue>
    </source>
</reference>
<keyword evidence="5" id="KW-0675">Receptor</keyword>
<evidence type="ECO:0000256" key="4">
    <source>
        <dbReference type="ARBA" id="ARBA00023136"/>
    </source>
</evidence>
<protein>
    <submittedName>
        <fullName evidence="7">Uncharacterized protein</fullName>
    </submittedName>
</protein>
<keyword evidence="4 6" id="KW-0472">Membrane</keyword>
<organism evidence="7 8">
    <name type="scientific">Patella caerulea</name>
    <name type="common">Rayed Mediterranean limpet</name>
    <dbReference type="NCBI Taxonomy" id="87958"/>
    <lineage>
        <taxon>Eukaryota</taxon>
        <taxon>Metazoa</taxon>
        <taxon>Spiralia</taxon>
        <taxon>Lophotrochozoa</taxon>
        <taxon>Mollusca</taxon>
        <taxon>Gastropoda</taxon>
        <taxon>Patellogastropoda</taxon>
        <taxon>Patelloidea</taxon>
        <taxon>Patellidae</taxon>
        <taxon>Patella</taxon>
    </lineage>
</organism>
<gene>
    <name evidence="7" type="ORF">SNE40_010973</name>
</gene>
<evidence type="ECO:0000313" key="7">
    <source>
        <dbReference type="EMBL" id="KAK6183501.1"/>
    </source>
</evidence>
<feature type="transmembrane region" description="Helical" evidence="6">
    <location>
        <begin position="91"/>
        <end position="109"/>
    </location>
</feature>
<dbReference type="GO" id="GO:0038023">
    <property type="term" value="F:signaling receptor activity"/>
    <property type="evidence" value="ECO:0007669"/>
    <property type="project" value="UniProtKB-ARBA"/>
</dbReference>
<accession>A0AAN8JV87</accession>
<dbReference type="GO" id="GO:0007606">
    <property type="term" value="P:sensory perception of chemical stimulus"/>
    <property type="evidence" value="ECO:0007669"/>
    <property type="project" value="TreeGrafter"/>
</dbReference>
<dbReference type="GO" id="GO:0016020">
    <property type="term" value="C:membrane"/>
    <property type="evidence" value="ECO:0007669"/>
    <property type="project" value="UniProtKB-SubCell"/>
</dbReference>
<dbReference type="PANTHER" id="PTHR21421">
    <property type="entry name" value="GUSTATORY RECEPTOR"/>
    <property type="match status" value="1"/>
</dbReference>
<evidence type="ECO:0000256" key="5">
    <source>
        <dbReference type="ARBA" id="ARBA00023170"/>
    </source>
</evidence>
<proteinExistence type="predicted"/>
<comment type="caution">
    <text evidence="7">The sequence shown here is derived from an EMBL/GenBank/DDBJ whole genome shotgun (WGS) entry which is preliminary data.</text>
</comment>
<keyword evidence="3 6" id="KW-1133">Transmembrane helix</keyword>
<keyword evidence="8" id="KW-1185">Reference proteome</keyword>
<evidence type="ECO:0000313" key="8">
    <source>
        <dbReference type="Proteomes" id="UP001347796"/>
    </source>
</evidence>
<dbReference type="Proteomes" id="UP001347796">
    <property type="component" value="Unassembled WGS sequence"/>
</dbReference>
<name>A0AAN8JV87_PATCE</name>
<dbReference type="GO" id="GO:0051606">
    <property type="term" value="P:detection of stimulus"/>
    <property type="evidence" value="ECO:0007669"/>
    <property type="project" value="UniProtKB-ARBA"/>
</dbReference>
<evidence type="ECO:0000256" key="3">
    <source>
        <dbReference type="ARBA" id="ARBA00022989"/>
    </source>
</evidence>
<dbReference type="PANTHER" id="PTHR21421:SF29">
    <property type="entry name" value="GUSTATORY RECEPTOR 5A FOR TREHALOSE-RELATED"/>
    <property type="match status" value="1"/>
</dbReference>
<dbReference type="AlphaFoldDB" id="A0AAN8JV87"/>
<evidence type="ECO:0000256" key="6">
    <source>
        <dbReference type="SAM" id="Phobius"/>
    </source>
</evidence>
<sequence length="112" mass="12981">MYDLVRNDQNVIAVLILKYSWLTNNILTVFITCWFIAAVNEEAHMPLEYIYETQTDKLSTHQLGQLTLFLSKLTGPPVGFTAMGFFIRPHFHVDIGGLYLTYFFLLLQFKIS</sequence>
<evidence type="ECO:0000256" key="1">
    <source>
        <dbReference type="ARBA" id="ARBA00004141"/>
    </source>
</evidence>
<feature type="transmembrane region" description="Helical" evidence="6">
    <location>
        <begin position="12"/>
        <end position="37"/>
    </location>
</feature>
<dbReference type="EMBL" id="JAZGQO010000007">
    <property type="protein sequence ID" value="KAK6183501.1"/>
    <property type="molecule type" value="Genomic_DNA"/>
</dbReference>